<reference evidence="1" key="1">
    <citation type="submission" date="2014-12" db="EMBL/GenBank/DDBJ databases">
        <title>Insight into the proteome of Arion vulgaris.</title>
        <authorList>
            <person name="Aradska J."/>
            <person name="Bulat T."/>
            <person name="Smidak R."/>
            <person name="Sarate P."/>
            <person name="Gangsoo J."/>
            <person name="Sialana F."/>
            <person name="Bilban M."/>
            <person name="Lubec G."/>
        </authorList>
    </citation>
    <scope>NUCLEOTIDE SEQUENCE</scope>
    <source>
        <tissue evidence="1">Skin</tissue>
    </source>
</reference>
<organism evidence="1">
    <name type="scientific">Arion vulgaris</name>
    <dbReference type="NCBI Taxonomy" id="1028688"/>
    <lineage>
        <taxon>Eukaryota</taxon>
        <taxon>Metazoa</taxon>
        <taxon>Spiralia</taxon>
        <taxon>Lophotrochozoa</taxon>
        <taxon>Mollusca</taxon>
        <taxon>Gastropoda</taxon>
        <taxon>Heterobranchia</taxon>
        <taxon>Euthyneura</taxon>
        <taxon>Panpulmonata</taxon>
        <taxon>Eupulmonata</taxon>
        <taxon>Stylommatophora</taxon>
        <taxon>Helicina</taxon>
        <taxon>Arionoidea</taxon>
        <taxon>Arionidae</taxon>
        <taxon>Arion</taxon>
    </lineage>
</organism>
<name>A0A0B7APQ0_9EUPU</name>
<dbReference type="AlphaFoldDB" id="A0A0B7APQ0"/>
<dbReference type="EMBL" id="HACG01035081">
    <property type="protein sequence ID" value="CEK81946.1"/>
    <property type="molecule type" value="Transcribed_RNA"/>
</dbReference>
<protein>
    <submittedName>
        <fullName evidence="1">Uncharacterized protein</fullName>
    </submittedName>
</protein>
<gene>
    <name evidence="1" type="primary">ORF128818</name>
</gene>
<evidence type="ECO:0000313" key="1">
    <source>
        <dbReference type="EMBL" id="CEK81946.1"/>
    </source>
</evidence>
<sequence>MLQSSCTAAEIFLCKKEIGEHKSYSLNTTMMVISITFSGYISVRSTINKLFKPHSTPFFHSHLSTESVP</sequence>
<proteinExistence type="predicted"/>
<accession>A0A0B7APQ0</accession>